<dbReference type="KEGG" id="boz:DBV39_11055"/>
<dbReference type="InterPro" id="IPR036063">
    <property type="entry name" value="Smr_dom_sf"/>
</dbReference>
<reference evidence="3 4" key="1">
    <citation type="submission" date="2018-04" db="EMBL/GenBank/DDBJ databases">
        <title>Bordetella sp. HZ20 isolated from seawater.</title>
        <authorList>
            <person name="Sun C."/>
        </authorList>
    </citation>
    <scope>NUCLEOTIDE SEQUENCE [LARGE SCALE GENOMIC DNA]</scope>
    <source>
        <strain evidence="3 4">HZ20</strain>
    </source>
</reference>
<feature type="region of interest" description="Disordered" evidence="1">
    <location>
        <begin position="1"/>
        <end position="26"/>
    </location>
</feature>
<dbReference type="AlphaFoldDB" id="A0A2R4XK47"/>
<dbReference type="SUPFAM" id="SSF160443">
    <property type="entry name" value="SMR domain-like"/>
    <property type="match status" value="1"/>
</dbReference>
<evidence type="ECO:0000313" key="3">
    <source>
        <dbReference type="EMBL" id="AWB34156.1"/>
    </source>
</evidence>
<dbReference type="Pfam" id="PF01713">
    <property type="entry name" value="Smr"/>
    <property type="match status" value="1"/>
</dbReference>
<dbReference type="InterPro" id="IPR002625">
    <property type="entry name" value="Smr_dom"/>
</dbReference>
<dbReference type="SMART" id="SM00463">
    <property type="entry name" value="SMR"/>
    <property type="match status" value="1"/>
</dbReference>
<feature type="region of interest" description="Disordered" evidence="1">
    <location>
        <begin position="67"/>
        <end position="111"/>
    </location>
</feature>
<dbReference type="PROSITE" id="PS50828">
    <property type="entry name" value="SMR"/>
    <property type="match status" value="1"/>
</dbReference>
<dbReference type="PANTHER" id="PTHR35562">
    <property type="entry name" value="DNA ENDONUCLEASE SMRA-RELATED"/>
    <property type="match status" value="1"/>
</dbReference>
<gene>
    <name evidence="3" type="ORF">DBV39_11055</name>
</gene>
<sequence>MYRITSTDRPSPAQERAAWPRSMHSAGWRTSKTRLAELAVSKKQEPDDMELFRQAMRDVTPLRNAERVTHAARPVPESVQRRRTNASADQHPRDAPLSDFQYDPESPSNAFHRANGVSSDVLRRLRKDVRSIRATLDLHGMTVDQARNELAQFIKQCCLLNYRRIRIIHGQGFGSSAGVSILRLQTRHWLSQMPEVLGYVSPDSANGGEGAVLVLLRPPQKVDHG</sequence>
<proteinExistence type="predicted"/>
<evidence type="ECO:0000256" key="1">
    <source>
        <dbReference type="SAM" id="MobiDB-lite"/>
    </source>
</evidence>
<organism evidence="3 4">
    <name type="scientific">Orrella marina</name>
    <dbReference type="NCBI Taxonomy" id="2163011"/>
    <lineage>
        <taxon>Bacteria</taxon>
        <taxon>Pseudomonadati</taxon>
        <taxon>Pseudomonadota</taxon>
        <taxon>Betaproteobacteria</taxon>
        <taxon>Burkholderiales</taxon>
        <taxon>Alcaligenaceae</taxon>
        <taxon>Orrella</taxon>
    </lineage>
</organism>
<protein>
    <recommendedName>
        <fullName evidence="2">Smr domain-containing protein</fullName>
    </recommendedName>
</protein>
<dbReference type="Proteomes" id="UP000244571">
    <property type="component" value="Chromosome"/>
</dbReference>
<dbReference type="EMBL" id="CP028901">
    <property type="protein sequence ID" value="AWB34156.1"/>
    <property type="molecule type" value="Genomic_DNA"/>
</dbReference>
<feature type="domain" description="Smr" evidence="2">
    <location>
        <begin position="136"/>
        <end position="217"/>
    </location>
</feature>
<evidence type="ECO:0000313" key="4">
    <source>
        <dbReference type="Proteomes" id="UP000244571"/>
    </source>
</evidence>
<dbReference type="PANTHER" id="PTHR35562:SF2">
    <property type="entry name" value="DNA ENDONUCLEASE SMRA-RELATED"/>
    <property type="match status" value="1"/>
</dbReference>
<name>A0A2R4XK47_9BURK</name>
<accession>A0A2R4XK47</accession>
<evidence type="ECO:0000259" key="2">
    <source>
        <dbReference type="PROSITE" id="PS50828"/>
    </source>
</evidence>
<keyword evidence="4" id="KW-1185">Reference proteome</keyword>
<dbReference type="Gene3D" id="3.30.1370.110">
    <property type="match status" value="1"/>
</dbReference>